<proteinExistence type="predicted"/>
<evidence type="ECO:0008006" key="3">
    <source>
        <dbReference type="Google" id="ProtNLM"/>
    </source>
</evidence>
<dbReference type="Proteomes" id="UP000472521">
    <property type="component" value="Unassembled WGS sequence"/>
</dbReference>
<dbReference type="Pfam" id="PF14350">
    <property type="entry name" value="Beta_protein"/>
    <property type="match status" value="1"/>
</dbReference>
<comment type="caution">
    <text evidence="1">The sequence shown here is derived from an EMBL/GenBank/DDBJ whole genome shotgun (WGS) entry which is preliminary data.</text>
</comment>
<evidence type="ECO:0000313" key="2">
    <source>
        <dbReference type="Proteomes" id="UP000472521"/>
    </source>
</evidence>
<reference evidence="1 2" key="1">
    <citation type="submission" date="2019-04" db="EMBL/GenBank/DDBJ databases">
        <title>Genome sequencing of Clostridium botulinum Groups I-IV and Clostridium butyricum.</title>
        <authorList>
            <person name="Brunt J."/>
            <person name="Van Vliet A.H.M."/>
            <person name="Stringer S.C."/>
            <person name="Carter A.T."/>
            <person name="Peck M.W."/>
        </authorList>
    </citation>
    <scope>NUCLEOTIDE SEQUENCE [LARGE SCALE GENOMIC DNA]</scope>
    <source>
        <strain evidence="1 2">IFR 18/054</strain>
    </source>
</reference>
<dbReference type="InterPro" id="IPR025683">
    <property type="entry name" value="Protein_beta"/>
</dbReference>
<name>A0A6B4GX63_CLOBO</name>
<gene>
    <name evidence="1" type="ORF">FCV25_18240</name>
</gene>
<sequence>MNLNPSYVPILKWKKGEQGALKELSTTIKNGIIPLIEITPDFNESKLLSTIKSWENRPLYFDVLPECYEDDNEIYFRILGKLNHDYTIPVLSLADDMDIMQKANNLSNLGFALRIISADAEYVENILEQITQNFNPSYIDLILDIKHIDAENYNEKYIVLKSILLDIPNINDYRNIIVATSSFPNTLTSVERYELATIERLDWSFWKKCINKLNKKFNINLIYSDYTIDTPNYVAYIPGMSPLFKIRYTSDDDFVILKGQTIKKGGLDSDSVSDLCNTLTTSSYFKGNDFSWGDNYIYEHSNNSAKSYGNLTTWVKVGTNHHITFVINQLSNLS</sequence>
<accession>A0A6B4GX63</accession>
<organism evidence="1 2">
    <name type="scientific">Clostridium botulinum</name>
    <dbReference type="NCBI Taxonomy" id="1491"/>
    <lineage>
        <taxon>Bacteria</taxon>
        <taxon>Bacillati</taxon>
        <taxon>Bacillota</taxon>
        <taxon>Clostridia</taxon>
        <taxon>Eubacteriales</taxon>
        <taxon>Clostridiaceae</taxon>
        <taxon>Clostridium</taxon>
    </lineage>
</organism>
<protein>
    <recommendedName>
        <fullName evidence="3">Beta family protein</fullName>
    </recommendedName>
</protein>
<dbReference type="AlphaFoldDB" id="A0A6B4GX63"/>
<dbReference type="EMBL" id="SWND01000017">
    <property type="protein sequence ID" value="NFF03638.1"/>
    <property type="molecule type" value="Genomic_DNA"/>
</dbReference>
<evidence type="ECO:0000313" key="1">
    <source>
        <dbReference type="EMBL" id="NFF03638.1"/>
    </source>
</evidence>